<dbReference type="PANTHER" id="PTHR42867">
    <property type="entry name" value="MEMBRANE PROTEIN-RELATED"/>
    <property type="match status" value="1"/>
</dbReference>
<proteinExistence type="predicted"/>
<feature type="transmembrane region" description="Helical" evidence="1">
    <location>
        <begin position="160"/>
        <end position="178"/>
    </location>
</feature>
<feature type="transmembrane region" description="Helical" evidence="1">
    <location>
        <begin position="39"/>
        <end position="59"/>
    </location>
</feature>
<protein>
    <recommendedName>
        <fullName evidence="4">DUF1385 domain-containing protein</fullName>
    </recommendedName>
</protein>
<feature type="transmembrane region" description="Helical" evidence="1">
    <location>
        <begin position="184"/>
        <end position="204"/>
    </location>
</feature>
<feature type="transmembrane region" description="Helical" evidence="1">
    <location>
        <begin position="103"/>
        <end position="126"/>
    </location>
</feature>
<evidence type="ECO:0000256" key="1">
    <source>
        <dbReference type="SAM" id="Phobius"/>
    </source>
</evidence>
<evidence type="ECO:0000313" key="2">
    <source>
        <dbReference type="EMBL" id="RKX70841.1"/>
    </source>
</evidence>
<organism evidence="2 3">
    <name type="scientific">candidate division WOR-3 bacterium</name>
    <dbReference type="NCBI Taxonomy" id="2052148"/>
    <lineage>
        <taxon>Bacteria</taxon>
        <taxon>Bacteria division WOR-3</taxon>
    </lineage>
</organism>
<feature type="transmembrane region" description="Helical" evidence="1">
    <location>
        <begin position="71"/>
        <end position="91"/>
    </location>
</feature>
<dbReference type="AlphaFoldDB" id="A0A660SLE2"/>
<dbReference type="EMBL" id="QNBE01000025">
    <property type="protein sequence ID" value="RKX70841.1"/>
    <property type="molecule type" value="Genomic_DNA"/>
</dbReference>
<dbReference type="PANTHER" id="PTHR42867:SF1">
    <property type="entry name" value="MEMBRANE PROTEIN-RELATED"/>
    <property type="match status" value="1"/>
</dbReference>
<dbReference type="Proteomes" id="UP000268469">
    <property type="component" value="Unassembled WGS sequence"/>
</dbReference>
<keyword evidence="1" id="KW-1133">Transmembrane helix</keyword>
<dbReference type="InterPro" id="IPR010787">
    <property type="entry name" value="DUF1385"/>
</dbReference>
<keyword evidence="1" id="KW-0812">Transmembrane</keyword>
<evidence type="ECO:0008006" key="4">
    <source>
        <dbReference type="Google" id="ProtNLM"/>
    </source>
</evidence>
<sequence length="243" mass="27281">MIRSPSGYAVSVRKPDGEIVVKFFPYRTRLKDFPFRLPIIRGLVAVYELLIIALSALNYSSEMLGEKKDPISIPIAIVLGLLLFIGVPYYLTVLVGIGRSDPSFHLVDGIFKVVVIIGYLLIIRIFKDVRRIFSLHGAEHVVVNSYEQDRKTDSTFHSRCGTNLILLIVIVSVLVFSISGAGLFLRFLLLPIIFSLSYELFLLLNHLHLIPSFLQHLTTLPPSEEEIRIAQAALKSVLEHEVG</sequence>
<dbReference type="Pfam" id="PF07136">
    <property type="entry name" value="DUF1385"/>
    <property type="match status" value="1"/>
</dbReference>
<comment type="caution">
    <text evidence="2">The sequence shown here is derived from an EMBL/GenBank/DDBJ whole genome shotgun (WGS) entry which is preliminary data.</text>
</comment>
<name>A0A660SLE2_UNCW3</name>
<reference evidence="2 3" key="1">
    <citation type="submission" date="2018-06" db="EMBL/GenBank/DDBJ databases">
        <title>Extensive metabolic versatility and redundancy in microbially diverse, dynamic hydrothermal sediments.</title>
        <authorList>
            <person name="Dombrowski N."/>
            <person name="Teske A."/>
            <person name="Baker B.J."/>
        </authorList>
    </citation>
    <scope>NUCLEOTIDE SEQUENCE [LARGE SCALE GENOMIC DNA]</scope>
    <source>
        <strain evidence="2">B36_G15</strain>
    </source>
</reference>
<evidence type="ECO:0000313" key="3">
    <source>
        <dbReference type="Proteomes" id="UP000268469"/>
    </source>
</evidence>
<accession>A0A660SLE2</accession>
<keyword evidence="1" id="KW-0472">Membrane</keyword>
<gene>
    <name evidence="2" type="ORF">DRP53_03610</name>
</gene>